<dbReference type="InterPro" id="IPR027417">
    <property type="entry name" value="P-loop_NTPase"/>
</dbReference>
<dbReference type="Pfam" id="PF00485">
    <property type="entry name" value="PRK"/>
    <property type="match status" value="1"/>
</dbReference>
<dbReference type="InterPro" id="IPR000764">
    <property type="entry name" value="Uridine_kinase-like"/>
</dbReference>
<dbReference type="CDD" id="cd02023">
    <property type="entry name" value="UMPK"/>
    <property type="match status" value="1"/>
</dbReference>
<evidence type="ECO:0000259" key="6">
    <source>
        <dbReference type="Pfam" id="PF00485"/>
    </source>
</evidence>
<name>A0A9N8E5G0_9STRA</name>
<dbReference type="EC" id="2.7.1.48" evidence="2"/>
<evidence type="ECO:0000256" key="4">
    <source>
        <dbReference type="ARBA" id="ARBA00022741"/>
    </source>
</evidence>
<gene>
    <name evidence="7" type="ORF">SEMRO_692_G188060.1</name>
</gene>
<evidence type="ECO:0000313" key="8">
    <source>
        <dbReference type="Proteomes" id="UP001153069"/>
    </source>
</evidence>
<dbReference type="EMBL" id="CAICTM010000691">
    <property type="protein sequence ID" value="CAB9515062.1"/>
    <property type="molecule type" value="Genomic_DNA"/>
</dbReference>
<dbReference type="OrthoDB" id="10257085at2759"/>
<sequence>MLSYDSYYRDQSDKPVEERAKTNFDHPDSLETELLIQHLQDLKEGKSVDIPHYDFATHARIPDKVDRVEQSAGDSQKRIKVIILEGILVLTNRQLMDQMDIKVFVDVDADIRFIRRLNRDTTERGRSMESVMEQYQQTVRPMHEQWVEPSKHHADIIVFSTTQSLDVAIDMLANHLSAKAAKME</sequence>
<dbReference type="Gene3D" id="3.40.50.300">
    <property type="entry name" value="P-loop containing nucleotide triphosphate hydrolases"/>
    <property type="match status" value="1"/>
</dbReference>
<evidence type="ECO:0000256" key="1">
    <source>
        <dbReference type="ARBA" id="ARBA00004690"/>
    </source>
</evidence>
<dbReference type="SUPFAM" id="SSF52540">
    <property type="entry name" value="P-loop containing nucleoside triphosphate hydrolases"/>
    <property type="match status" value="1"/>
</dbReference>
<evidence type="ECO:0000256" key="5">
    <source>
        <dbReference type="ARBA" id="ARBA00022777"/>
    </source>
</evidence>
<dbReference type="InterPro" id="IPR006083">
    <property type="entry name" value="PRK/URK"/>
</dbReference>
<dbReference type="GO" id="GO:0004849">
    <property type="term" value="F:uridine kinase activity"/>
    <property type="evidence" value="ECO:0007669"/>
    <property type="project" value="UniProtKB-EC"/>
</dbReference>
<feature type="domain" description="Phosphoribulokinase/uridine kinase" evidence="6">
    <location>
        <begin position="5"/>
        <end position="160"/>
    </location>
</feature>
<reference evidence="7" key="1">
    <citation type="submission" date="2020-06" db="EMBL/GenBank/DDBJ databases">
        <authorList>
            <consortium name="Plant Systems Biology data submission"/>
        </authorList>
    </citation>
    <scope>NUCLEOTIDE SEQUENCE</scope>
    <source>
        <strain evidence="7">D6</strain>
    </source>
</reference>
<dbReference type="Proteomes" id="UP001153069">
    <property type="component" value="Unassembled WGS sequence"/>
</dbReference>
<proteinExistence type="predicted"/>
<keyword evidence="4" id="KW-0547">Nucleotide-binding</keyword>
<dbReference type="AlphaFoldDB" id="A0A9N8E5G0"/>
<organism evidence="7 8">
    <name type="scientific">Seminavis robusta</name>
    <dbReference type="NCBI Taxonomy" id="568900"/>
    <lineage>
        <taxon>Eukaryota</taxon>
        <taxon>Sar</taxon>
        <taxon>Stramenopiles</taxon>
        <taxon>Ochrophyta</taxon>
        <taxon>Bacillariophyta</taxon>
        <taxon>Bacillariophyceae</taxon>
        <taxon>Bacillariophycidae</taxon>
        <taxon>Naviculales</taxon>
        <taxon>Naviculaceae</taxon>
        <taxon>Seminavis</taxon>
    </lineage>
</organism>
<comment type="pathway">
    <text evidence="1">Pyrimidine metabolism; UMP biosynthesis via salvage pathway; UMP from uridine: step 1/1.</text>
</comment>
<dbReference type="NCBIfam" id="NF004018">
    <property type="entry name" value="PRK05480.1"/>
    <property type="match status" value="1"/>
</dbReference>
<keyword evidence="8" id="KW-1185">Reference proteome</keyword>
<keyword evidence="3" id="KW-0808">Transferase</keyword>
<comment type="caution">
    <text evidence="7">The sequence shown here is derived from an EMBL/GenBank/DDBJ whole genome shotgun (WGS) entry which is preliminary data.</text>
</comment>
<accession>A0A9N8E5G0</accession>
<evidence type="ECO:0000313" key="7">
    <source>
        <dbReference type="EMBL" id="CAB9515062.1"/>
    </source>
</evidence>
<protein>
    <recommendedName>
        <fullName evidence="2">uridine/cytidine kinase</fullName>
        <ecNumber evidence="2">2.7.1.48</ecNumber>
    </recommendedName>
</protein>
<dbReference type="GO" id="GO:0005524">
    <property type="term" value="F:ATP binding"/>
    <property type="evidence" value="ECO:0007669"/>
    <property type="project" value="InterPro"/>
</dbReference>
<evidence type="ECO:0000256" key="3">
    <source>
        <dbReference type="ARBA" id="ARBA00022679"/>
    </source>
</evidence>
<dbReference type="PANTHER" id="PTHR10285">
    <property type="entry name" value="URIDINE KINASE"/>
    <property type="match status" value="1"/>
</dbReference>
<evidence type="ECO:0000256" key="2">
    <source>
        <dbReference type="ARBA" id="ARBA00012137"/>
    </source>
</evidence>
<keyword evidence="5 7" id="KW-0418">Kinase</keyword>